<feature type="compositionally biased region" description="Low complexity" evidence="2">
    <location>
        <begin position="71"/>
        <end position="90"/>
    </location>
</feature>
<comment type="caution">
    <text evidence="3">The sequence shown here is derived from an EMBL/GenBank/DDBJ whole genome shotgun (WGS) entry which is preliminary data.</text>
</comment>
<evidence type="ECO:0000313" key="4">
    <source>
        <dbReference type="Proteomes" id="UP000236488"/>
    </source>
</evidence>
<protein>
    <submittedName>
        <fullName evidence="3">Uncharacterized protein</fullName>
    </submittedName>
</protein>
<gene>
    <name evidence="3" type="ORF">C2L80_12165</name>
</gene>
<accession>A0A2K2U252</accession>
<dbReference type="Proteomes" id="UP000236488">
    <property type="component" value="Unassembled WGS sequence"/>
</dbReference>
<evidence type="ECO:0000313" key="3">
    <source>
        <dbReference type="EMBL" id="PNV64393.1"/>
    </source>
</evidence>
<feature type="region of interest" description="Disordered" evidence="2">
    <location>
        <begin position="69"/>
        <end position="102"/>
    </location>
</feature>
<proteinExistence type="predicted"/>
<reference evidence="3 4" key="1">
    <citation type="journal article" date="2018" name="Int. J. Syst. Evol. Microbiol.">
        <title>Rubneribacter badeniensis gen. nov., sp. nov. and Enteroscipio rubneri gen. nov., sp. nov., new members of the Eggerthellaceae isolated from human faeces.</title>
        <authorList>
            <person name="Danylec N."/>
            <person name="Gobl A."/>
            <person name="Stoll D.A."/>
            <person name="Hetzer B."/>
            <person name="Kulling S.E."/>
            <person name="Huch M."/>
        </authorList>
    </citation>
    <scope>NUCLEOTIDE SEQUENCE [LARGE SCALE GENOMIC DNA]</scope>
    <source>
        <strain evidence="3 4">ResAG-85</strain>
    </source>
</reference>
<organism evidence="3 4">
    <name type="scientific">Rubneribacter badeniensis</name>
    <dbReference type="NCBI Taxonomy" id="2070688"/>
    <lineage>
        <taxon>Bacteria</taxon>
        <taxon>Bacillati</taxon>
        <taxon>Actinomycetota</taxon>
        <taxon>Coriobacteriia</taxon>
        <taxon>Eggerthellales</taxon>
        <taxon>Eggerthellaceae</taxon>
        <taxon>Rubneribacter</taxon>
    </lineage>
</organism>
<dbReference type="EMBL" id="PPEL01000104">
    <property type="protein sequence ID" value="PNV64393.1"/>
    <property type="molecule type" value="Genomic_DNA"/>
</dbReference>
<keyword evidence="1" id="KW-0175">Coiled coil</keyword>
<feature type="coiled-coil region" evidence="1">
    <location>
        <begin position="20"/>
        <end position="47"/>
    </location>
</feature>
<evidence type="ECO:0000256" key="1">
    <source>
        <dbReference type="SAM" id="Coils"/>
    </source>
</evidence>
<sequence length="102" mass="10600">MLVLGLGLICVVSMALHMRHERTLKRVEALERRSEELEASLVALATRGTSVAPALEHAAACERNDVANEHAAPAKAAEPSACASAAPHSSVRTANPAPAAAR</sequence>
<dbReference type="AlphaFoldDB" id="A0A2K2U252"/>
<keyword evidence="4" id="KW-1185">Reference proteome</keyword>
<name>A0A2K2U252_9ACTN</name>
<evidence type="ECO:0000256" key="2">
    <source>
        <dbReference type="SAM" id="MobiDB-lite"/>
    </source>
</evidence>